<comment type="cofactor">
    <cofactor evidence="1">
        <name>FAD</name>
        <dbReference type="ChEBI" id="CHEBI:57692"/>
    </cofactor>
</comment>
<dbReference type="Gene3D" id="1.10.540.10">
    <property type="entry name" value="Acyl-CoA dehydrogenase/oxidase, N-terminal domain"/>
    <property type="match status" value="1"/>
</dbReference>
<keyword evidence="4" id="KW-0274">FAD</keyword>
<sequence length="398" mass="43733">MDLRLSPDESAFRDAVRAFLRDELPPELATKVRQGLRLTRDDMARWHAILHARGWLASHWPREWGGPGWGPVQRFIFENECALAGAPRIVPFGVNMLGPVLIKYGSEPQKRHWLPRILDGSDWWCQGYSEPGAGSDLASLKTTAVRDGDHYVVNGQKTWTTLGHYANRMFCLVRTDRNAKPQEGISFLLIDLDSPGVEVRPIITLDGEHEVNEVFLTDVRVPADRLVGAENQGWTIAKYLLTYERTNIAGIGFSVAGLERLKVIARAVHKGGRPLIEDPLFAARLARVEIELENLKTTNLRVLAAVAGGGAPGPQSSLLKILGTQVRQEILSLTRRAVGPYALPWIEAALTLEGADQAVGPAGAASAAAQYFNYRKLSIFGGSNEIQKNIVAKTVLGL</sequence>
<evidence type="ECO:0000256" key="2">
    <source>
        <dbReference type="ARBA" id="ARBA00009347"/>
    </source>
</evidence>
<dbReference type="InterPro" id="IPR052161">
    <property type="entry name" value="Mycobact_Acyl-CoA_DH"/>
</dbReference>
<evidence type="ECO:0000259" key="6">
    <source>
        <dbReference type="Pfam" id="PF00441"/>
    </source>
</evidence>
<dbReference type="SUPFAM" id="SSF47203">
    <property type="entry name" value="Acyl-CoA dehydrogenase C-terminal domain-like"/>
    <property type="match status" value="1"/>
</dbReference>
<evidence type="ECO:0000313" key="12">
    <source>
        <dbReference type="Proteomes" id="UP000316388"/>
    </source>
</evidence>
<keyword evidence="3" id="KW-0285">Flavoprotein</keyword>
<dbReference type="InterPro" id="IPR036250">
    <property type="entry name" value="AcylCo_DH-like_C"/>
</dbReference>
<keyword evidence="5 10" id="KW-0560">Oxidoreductase</keyword>
<comment type="caution">
    <text evidence="9">The sequence shown here is derived from an EMBL/GenBank/DDBJ whole genome shotgun (WGS) entry which is preliminary data.</text>
</comment>
<dbReference type="InterPro" id="IPR009075">
    <property type="entry name" value="AcylCo_DH/oxidase_C"/>
</dbReference>
<dbReference type="RefSeq" id="WP_068608435.1">
    <property type="nucleotide sequence ID" value="NZ_LZDH01000056.1"/>
</dbReference>
<dbReference type="InterPro" id="IPR037069">
    <property type="entry name" value="AcylCoA_DH/ox_N_sf"/>
</dbReference>
<dbReference type="OrthoDB" id="9770681at2"/>
<accession>A0A1A6DTF7</accession>
<dbReference type="InterPro" id="IPR006091">
    <property type="entry name" value="Acyl-CoA_Oxase/DH_mid-dom"/>
</dbReference>
<dbReference type="GO" id="GO:0005886">
    <property type="term" value="C:plasma membrane"/>
    <property type="evidence" value="ECO:0007669"/>
    <property type="project" value="TreeGrafter"/>
</dbReference>
<dbReference type="STRING" id="1101373.A9O67_03920"/>
<dbReference type="InterPro" id="IPR013786">
    <property type="entry name" value="AcylCoA_DH/ox_N"/>
</dbReference>
<dbReference type="Gene3D" id="2.40.110.10">
    <property type="entry name" value="Butyryl-CoA Dehydrogenase, subunit A, domain 2"/>
    <property type="match status" value="1"/>
</dbReference>
<dbReference type="GO" id="GO:0016627">
    <property type="term" value="F:oxidoreductase activity, acting on the CH-CH group of donors"/>
    <property type="evidence" value="ECO:0007669"/>
    <property type="project" value="InterPro"/>
</dbReference>
<dbReference type="EC" id="1.3.99.-" evidence="10"/>
<comment type="similarity">
    <text evidence="2">Belongs to the acyl-CoA dehydrogenase family.</text>
</comment>
<evidence type="ECO:0000259" key="8">
    <source>
        <dbReference type="Pfam" id="PF02771"/>
    </source>
</evidence>
<dbReference type="GO" id="GO:0050660">
    <property type="term" value="F:flavin adenine dinucleotide binding"/>
    <property type="evidence" value="ECO:0007669"/>
    <property type="project" value="InterPro"/>
</dbReference>
<dbReference type="Proteomes" id="UP000091969">
    <property type="component" value="Unassembled WGS sequence"/>
</dbReference>
<gene>
    <name evidence="9" type="ORF">A9O67_03920</name>
    <name evidence="10" type="ORF">Tfont_00583</name>
</gene>
<organism evidence="9 11">
    <name type="scientific">Tepidimonas fonticaldi</name>
    <dbReference type="NCBI Taxonomy" id="1101373"/>
    <lineage>
        <taxon>Bacteria</taxon>
        <taxon>Pseudomonadati</taxon>
        <taxon>Pseudomonadota</taxon>
        <taxon>Betaproteobacteria</taxon>
        <taxon>Burkholderiales</taxon>
        <taxon>Tepidimonas</taxon>
    </lineage>
</organism>
<dbReference type="Proteomes" id="UP000316388">
    <property type="component" value="Unassembled WGS sequence"/>
</dbReference>
<dbReference type="Pfam" id="PF02771">
    <property type="entry name" value="Acyl-CoA_dh_N"/>
    <property type="match status" value="1"/>
</dbReference>
<dbReference type="Pfam" id="PF02770">
    <property type="entry name" value="Acyl-CoA_dh_M"/>
    <property type="match status" value="1"/>
</dbReference>
<feature type="domain" description="Acyl-CoA dehydrogenase/oxidase N-terminal" evidence="8">
    <location>
        <begin position="6"/>
        <end position="120"/>
    </location>
</feature>
<evidence type="ECO:0000256" key="3">
    <source>
        <dbReference type="ARBA" id="ARBA00022630"/>
    </source>
</evidence>
<dbReference type="FunFam" id="2.40.110.10:FF:000011">
    <property type="entry name" value="Acyl-CoA dehydrogenase FadE34"/>
    <property type="match status" value="1"/>
</dbReference>
<reference evidence="9 11" key="1">
    <citation type="submission" date="2016-06" db="EMBL/GenBank/DDBJ databases">
        <title>Genome sequence of Tepidimonas fonticaldi PL17.</title>
        <authorList>
            <person name="Pinnaka A.K."/>
        </authorList>
    </citation>
    <scope>NUCLEOTIDE SEQUENCE [LARGE SCALE GENOMIC DNA]</scope>
    <source>
        <strain evidence="9 11">PL17</strain>
    </source>
</reference>
<dbReference type="InterPro" id="IPR046373">
    <property type="entry name" value="Acyl-CoA_Oxase/DH_mid-dom_sf"/>
</dbReference>
<evidence type="ECO:0000256" key="1">
    <source>
        <dbReference type="ARBA" id="ARBA00001974"/>
    </source>
</evidence>
<dbReference type="Gene3D" id="1.20.140.10">
    <property type="entry name" value="Butyryl-CoA Dehydrogenase, subunit A, domain 3"/>
    <property type="match status" value="1"/>
</dbReference>
<dbReference type="EMBL" id="VJOO01000003">
    <property type="protein sequence ID" value="TSE37927.1"/>
    <property type="molecule type" value="Genomic_DNA"/>
</dbReference>
<dbReference type="Pfam" id="PF00441">
    <property type="entry name" value="Acyl-CoA_dh_1"/>
    <property type="match status" value="1"/>
</dbReference>
<evidence type="ECO:0000256" key="4">
    <source>
        <dbReference type="ARBA" id="ARBA00022827"/>
    </source>
</evidence>
<dbReference type="PANTHER" id="PTHR43292:SF3">
    <property type="entry name" value="ACYL-COA DEHYDROGENASE FADE29"/>
    <property type="match status" value="1"/>
</dbReference>
<proteinExistence type="inferred from homology"/>
<name>A0A1A6DTF7_9BURK</name>
<reference evidence="10 12" key="2">
    <citation type="submission" date="2019-07" db="EMBL/GenBank/DDBJ databases">
        <title>Tepidimonas fonticaldi AT-A2 draft genome.</title>
        <authorList>
            <person name="Da Costa M.S."/>
            <person name="Froufe H.J.C."/>
            <person name="Egas C."/>
            <person name="Albuquerque L."/>
        </authorList>
    </citation>
    <scope>NUCLEOTIDE SEQUENCE [LARGE SCALE GENOMIC DNA]</scope>
    <source>
        <strain evidence="10 12">AT-A2</strain>
    </source>
</reference>
<dbReference type="InterPro" id="IPR009100">
    <property type="entry name" value="AcylCoA_DH/oxidase_NM_dom_sf"/>
</dbReference>
<dbReference type="PANTHER" id="PTHR43292">
    <property type="entry name" value="ACYL-COA DEHYDROGENASE"/>
    <property type="match status" value="1"/>
</dbReference>
<evidence type="ECO:0000313" key="10">
    <source>
        <dbReference type="EMBL" id="TSE37927.1"/>
    </source>
</evidence>
<evidence type="ECO:0000259" key="7">
    <source>
        <dbReference type="Pfam" id="PF02770"/>
    </source>
</evidence>
<feature type="domain" description="Acyl-CoA oxidase/dehydrogenase middle" evidence="7">
    <location>
        <begin position="125"/>
        <end position="218"/>
    </location>
</feature>
<evidence type="ECO:0000313" key="9">
    <source>
        <dbReference type="EMBL" id="OBS30212.1"/>
    </source>
</evidence>
<evidence type="ECO:0000256" key="5">
    <source>
        <dbReference type="ARBA" id="ARBA00023002"/>
    </source>
</evidence>
<evidence type="ECO:0000313" key="11">
    <source>
        <dbReference type="Proteomes" id="UP000091969"/>
    </source>
</evidence>
<protein>
    <submittedName>
        <fullName evidence="9">Pimeloyl-CoA dehydrogenase large subunit</fullName>
    </submittedName>
    <submittedName>
        <fullName evidence="10">Putative acyl-CoA dehydrogenase FadE17</fullName>
        <ecNumber evidence="10">1.3.99.-</ecNumber>
    </submittedName>
</protein>
<keyword evidence="11" id="KW-1185">Reference proteome</keyword>
<dbReference type="EMBL" id="LZDH01000056">
    <property type="protein sequence ID" value="OBS30212.1"/>
    <property type="molecule type" value="Genomic_DNA"/>
</dbReference>
<dbReference type="SUPFAM" id="SSF56645">
    <property type="entry name" value="Acyl-CoA dehydrogenase NM domain-like"/>
    <property type="match status" value="1"/>
</dbReference>
<dbReference type="AlphaFoldDB" id="A0A1A6DTF7"/>
<feature type="domain" description="Acyl-CoA dehydrogenase/oxidase C-terminal" evidence="6">
    <location>
        <begin position="231"/>
        <end position="395"/>
    </location>
</feature>